<dbReference type="Gene3D" id="3.40.35.10">
    <property type="entry name" value="Phosphotransferase system, sorbose subfamily IIB component"/>
    <property type="match status" value="1"/>
</dbReference>
<keyword evidence="6" id="KW-0598">Phosphotransferase system</keyword>
<keyword evidence="4" id="KW-0762">Sugar transport</keyword>
<dbReference type="NCBIfam" id="NF008508">
    <property type="entry name" value="PRK11425.1"/>
    <property type="match status" value="1"/>
</dbReference>
<name>A0A076LLY1_9GAMM</name>
<organism evidence="11 12">
    <name type="scientific">Edwardsiella anguillarum ET080813</name>
    <dbReference type="NCBI Taxonomy" id="667120"/>
    <lineage>
        <taxon>Bacteria</taxon>
        <taxon>Pseudomonadati</taxon>
        <taxon>Pseudomonadota</taxon>
        <taxon>Gammaproteobacteria</taxon>
        <taxon>Enterobacterales</taxon>
        <taxon>Hafniaceae</taxon>
        <taxon>Edwardsiella</taxon>
    </lineage>
</organism>
<evidence type="ECO:0000256" key="3">
    <source>
        <dbReference type="ARBA" id="ARBA00022490"/>
    </source>
</evidence>
<evidence type="ECO:0000256" key="8">
    <source>
        <dbReference type="PIRSR" id="PIRSR618455-1"/>
    </source>
</evidence>
<keyword evidence="2" id="KW-0813">Transport</keyword>
<evidence type="ECO:0000256" key="6">
    <source>
        <dbReference type="ARBA" id="ARBA00022683"/>
    </source>
</evidence>
<feature type="modified residue" description="Phosphohistidine; by EIIA" evidence="9">
    <location>
        <position position="17"/>
    </location>
</feature>
<dbReference type="GO" id="GO:0016301">
    <property type="term" value="F:kinase activity"/>
    <property type="evidence" value="ECO:0007669"/>
    <property type="project" value="UniProtKB-KW"/>
</dbReference>
<reference evidence="11 12" key="1">
    <citation type="journal article" date="2012" name="PLoS ONE">
        <title>Edwardsiella comparative phylogenomics reveal the new intra/inter-species taxonomic relationships, virulence evolution and niche adaptation mechanisms.</title>
        <authorList>
            <person name="Yang M."/>
            <person name="Lv Y."/>
            <person name="Xiao J."/>
            <person name="Wu H."/>
            <person name="Zheng H."/>
            <person name="Liu Q."/>
            <person name="Zhang Y."/>
            <person name="Wang Q."/>
        </authorList>
    </citation>
    <scope>NUCLEOTIDE SEQUENCE [LARGE SCALE GENOMIC DNA]</scope>
    <source>
        <strain evidence="12">080813</strain>
    </source>
</reference>
<evidence type="ECO:0000256" key="2">
    <source>
        <dbReference type="ARBA" id="ARBA00022448"/>
    </source>
</evidence>
<keyword evidence="3" id="KW-0963">Cytoplasm</keyword>
<evidence type="ECO:0000259" key="10">
    <source>
        <dbReference type="PROSITE" id="PS51101"/>
    </source>
</evidence>
<dbReference type="GO" id="GO:0005737">
    <property type="term" value="C:cytoplasm"/>
    <property type="evidence" value="ECO:0007669"/>
    <property type="project" value="UniProtKB-SubCell"/>
</dbReference>
<dbReference type="RefSeq" id="WP_034163175.1">
    <property type="nucleotide sequence ID" value="NZ_CP006664.1"/>
</dbReference>
<accession>A0A076LLY1</accession>
<dbReference type="NCBIfam" id="NF007288">
    <property type="entry name" value="PRK09756.1"/>
    <property type="match status" value="1"/>
</dbReference>
<dbReference type="InterPro" id="IPR018455">
    <property type="entry name" value="PTS_IIB_sorbose-sp_subgr"/>
</dbReference>
<proteinExistence type="predicted"/>
<dbReference type="Proteomes" id="UP000028681">
    <property type="component" value="Chromosome"/>
</dbReference>
<dbReference type="NCBIfam" id="TIGR00854">
    <property type="entry name" value="pts-sorbose"/>
    <property type="match status" value="1"/>
</dbReference>
<gene>
    <name evidence="11" type="primary">agaV</name>
    <name evidence="11" type="ORF">ETEE_2445</name>
</gene>
<dbReference type="GO" id="GO:0008982">
    <property type="term" value="F:protein-N(PI)-phosphohistidine-sugar phosphotransferase activity"/>
    <property type="evidence" value="ECO:0007669"/>
    <property type="project" value="InterPro"/>
</dbReference>
<dbReference type="InterPro" id="IPR036667">
    <property type="entry name" value="PTS_IIB_sorbose-sp_sf"/>
</dbReference>
<dbReference type="CDD" id="cd00001">
    <property type="entry name" value="PTS_IIB_man"/>
    <property type="match status" value="1"/>
</dbReference>
<protein>
    <submittedName>
        <fullName evidence="11">PTS system, N-acetylgalactosamine-specific IIB component</fullName>
    </submittedName>
</protein>
<evidence type="ECO:0000313" key="11">
    <source>
        <dbReference type="EMBL" id="AIJ08886.1"/>
    </source>
</evidence>
<dbReference type="Pfam" id="PF03830">
    <property type="entry name" value="PTSIIB_sorb"/>
    <property type="match status" value="1"/>
</dbReference>
<dbReference type="AlphaFoldDB" id="A0A076LLY1"/>
<sequence length="160" mass="17564">MSNPNILMTRIDNRLVHGQVGVTWTNTLGANLVLVANDAAAADPVQQNLMDMVVAEGVQTRYFTLQKTIEVIHRAADRQKIFIVCKTPQDVLTLVRGGVPIHFVNVGNMHFAQGKRQIHKTVSVDGEDIAAFHALAQLGIPCEIRRVPDEAGESIHPLLD</sequence>
<evidence type="ECO:0000313" key="12">
    <source>
        <dbReference type="Proteomes" id="UP000028681"/>
    </source>
</evidence>
<evidence type="ECO:0000256" key="9">
    <source>
        <dbReference type="PIRSR" id="PIRSR618455-2"/>
    </source>
</evidence>
<evidence type="ECO:0000256" key="7">
    <source>
        <dbReference type="ARBA" id="ARBA00022777"/>
    </source>
</evidence>
<dbReference type="GeneID" id="33940026"/>
<evidence type="ECO:0000256" key="5">
    <source>
        <dbReference type="ARBA" id="ARBA00022679"/>
    </source>
</evidence>
<keyword evidence="5" id="KW-0808">Transferase</keyword>
<feature type="domain" description="PTS EIIB type-4" evidence="10">
    <location>
        <begin position="2"/>
        <end position="160"/>
    </location>
</feature>
<dbReference type="GO" id="GO:0009401">
    <property type="term" value="P:phosphoenolpyruvate-dependent sugar phosphotransferase system"/>
    <property type="evidence" value="ECO:0007669"/>
    <property type="project" value="UniProtKB-KW"/>
</dbReference>
<dbReference type="HOGENOM" id="CLU_116175_2_1_6"/>
<dbReference type="PROSITE" id="PS51101">
    <property type="entry name" value="PTS_EIIB_TYPE_4"/>
    <property type="match status" value="1"/>
</dbReference>
<feature type="active site" description="Pros-phosphohistidine intermediate; for EIIB activity" evidence="8">
    <location>
        <position position="17"/>
    </location>
</feature>
<dbReference type="EMBL" id="CP006664">
    <property type="protein sequence ID" value="AIJ08886.1"/>
    <property type="molecule type" value="Genomic_DNA"/>
</dbReference>
<dbReference type="InterPro" id="IPR004720">
    <property type="entry name" value="PTS_IIB_sorbose-sp"/>
</dbReference>
<evidence type="ECO:0000256" key="1">
    <source>
        <dbReference type="ARBA" id="ARBA00004496"/>
    </source>
</evidence>
<keyword evidence="7" id="KW-0418">Kinase</keyword>
<comment type="subcellular location">
    <subcellularLocation>
        <location evidence="1">Cytoplasm</location>
    </subcellularLocation>
</comment>
<evidence type="ECO:0000256" key="4">
    <source>
        <dbReference type="ARBA" id="ARBA00022597"/>
    </source>
</evidence>
<dbReference type="SUPFAM" id="SSF52728">
    <property type="entry name" value="PTS IIb component"/>
    <property type="match status" value="1"/>
</dbReference>
<dbReference type="KEGG" id="ete:ETEE_2445"/>